<sequence length="305" mass="32732">MPRWGDVAARDVTVSQVRAWAADIRSMRSASTARKACGVLAQILQVAVEDRALESNPARGIGVAATARNEPVGLTHAQVWAIAERVESQWRLPVLVGAYCGLRLQEIAGLNVADFDAGRSQLSVTRAYRLDGPSGTKRVLGPTKTRQARVLSVPGRVSAELEEVVRGRRADEPLLLFPQYPNGRMRSDRLRDVLIAASEALEGCPRVTPHNLRDTYASLAIQAGATVSEVSRALGHANALTTLRHYVTWFPSGLEAVASRLDAGISEVSGGQGSVSPAPNLPQGGAAGWYPGDCNQLKIEDDQRE</sequence>
<evidence type="ECO:0000256" key="2">
    <source>
        <dbReference type="ARBA" id="ARBA00023125"/>
    </source>
</evidence>
<dbReference type="EMBL" id="JAVBIB010000008">
    <property type="protein sequence ID" value="MDV2419380.1"/>
    <property type="molecule type" value="Genomic_DNA"/>
</dbReference>
<evidence type="ECO:0000259" key="5">
    <source>
        <dbReference type="PROSITE" id="PS51898"/>
    </source>
</evidence>
<evidence type="ECO:0000256" key="4">
    <source>
        <dbReference type="SAM" id="MobiDB-lite"/>
    </source>
</evidence>
<dbReference type="Gene3D" id="1.10.150.130">
    <property type="match status" value="1"/>
</dbReference>
<evidence type="ECO:0000256" key="1">
    <source>
        <dbReference type="ARBA" id="ARBA00008857"/>
    </source>
</evidence>
<feature type="region of interest" description="Disordered" evidence="4">
    <location>
        <begin position="268"/>
        <end position="294"/>
    </location>
</feature>
<dbReference type="GO" id="GO:0015074">
    <property type="term" value="P:DNA integration"/>
    <property type="evidence" value="ECO:0007669"/>
    <property type="project" value="InterPro"/>
</dbReference>
<dbReference type="SUPFAM" id="SSF56349">
    <property type="entry name" value="DNA breaking-rejoining enzymes"/>
    <property type="match status" value="1"/>
</dbReference>
<dbReference type="InterPro" id="IPR011010">
    <property type="entry name" value="DNA_brk_join_enz"/>
</dbReference>
<dbReference type="Proteomes" id="UP001185706">
    <property type="component" value="Unassembled WGS sequence"/>
</dbReference>
<evidence type="ECO:0000313" key="6">
    <source>
        <dbReference type="EMBL" id="MDV2419380.1"/>
    </source>
</evidence>
<keyword evidence="3" id="KW-0233">DNA recombination</keyword>
<proteinExistence type="inferred from homology"/>
<organism evidence="6 7">
    <name type="scientific">Corynebacterium tuberculostearicum</name>
    <dbReference type="NCBI Taxonomy" id="38304"/>
    <lineage>
        <taxon>Bacteria</taxon>
        <taxon>Bacillati</taxon>
        <taxon>Actinomycetota</taxon>
        <taxon>Actinomycetes</taxon>
        <taxon>Mycobacteriales</taxon>
        <taxon>Corynebacteriaceae</taxon>
        <taxon>Corynebacterium</taxon>
    </lineage>
</organism>
<dbReference type="PANTHER" id="PTHR30349:SF64">
    <property type="entry name" value="PROPHAGE INTEGRASE INTD-RELATED"/>
    <property type="match status" value="1"/>
</dbReference>
<dbReference type="InterPro" id="IPR010998">
    <property type="entry name" value="Integrase_recombinase_N"/>
</dbReference>
<dbReference type="Gene3D" id="1.10.443.10">
    <property type="entry name" value="Intergrase catalytic core"/>
    <property type="match status" value="1"/>
</dbReference>
<dbReference type="PANTHER" id="PTHR30349">
    <property type="entry name" value="PHAGE INTEGRASE-RELATED"/>
    <property type="match status" value="1"/>
</dbReference>
<gene>
    <name evidence="6" type="ORF">RAE03_06245</name>
</gene>
<dbReference type="CDD" id="cd01189">
    <property type="entry name" value="INT_ICEBs1_C_like"/>
    <property type="match status" value="1"/>
</dbReference>
<dbReference type="GO" id="GO:0003677">
    <property type="term" value="F:DNA binding"/>
    <property type="evidence" value="ECO:0007669"/>
    <property type="project" value="UniProtKB-KW"/>
</dbReference>
<reference evidence="6" key="1">
    <citation type="submission" date="2023-08" db="EMBL/GenBank/DDBJ databases">
        <title>Genomic characterization of the C. tuberculostearicum species complex, a ubiquitous member of the human skin microbiome.</title>
        <authorList>
            <person name="Ahmed N."/>
            <person name="Deming C."/>
            <person name="Conlan S."/>
            <person name="Segre J."/>
        </authorList>
    </citation>
    <scope>NUCLEOTIDE SEQUENCE</scope>
    <source>
        <strain evidence="6">CTNIH22</strain>
    </source>
</reference>
<accession>A0AAE4NKP1</accession>
<name>A0AAE4NKP1_9CORY</name>
<dbReference type="Pfam" id="PF00589">
    <property type="entry name" value="Phage_integrase"/>
    <property type="match status" value="1"/>
</dbReference>
<dbReference type="InterPro" id="IPR013762">
    <property type="entry name" value="Integrase-like_cat_sf"/>
</dbReference>
<comment type="similarity">
    <text evidence="1">Belongs to the 'phage' integrase family.</text>
</comment>
<keyword evidence="2" id="KW-0238">DNA-binding</keyword>
<dbReference type="InterPro" id="IPR002104">
    <property type="entry name" value="Integrase_catalytic"/>
</dbReference>
<dbReference type="GO" id="GO:0006310">
    <property type="term" value="P:DNA recombination"/>
    <property type="evidence" value="ECO:0007669"/>
    <property type="project" value="UniProtKB-KW"/>
</dbReference>
<protein>
    <submittedName>
        <fullName evidence="6">Site-specific integrase</fullName>
    </submittedName>
</protein>
<feature type="domain" description="Tyr recombinase" evidence="5">
    <location>
        <begin position="69"/>
        <end position="259"/>
    </location>
</feature>
<evidence type="ECO:0000313" key="7">
    <source>
        <dbReference type="Proteomes" id="UP001185706"/>
    </source>
</evidence>
<dbReference type="AlphaFoldDB" id="A0AAE4NKP1"/>
<comment type="caution">
    <text evidence="6">The sequence shown here is derived from an EMBL/GenBank/DDBJ whole genome shotgun (WGS) entry which is preliminary data.</text>
</comment>
<evidence type="ECO:0000256" key="3">
    <source>
        <dbReference type="ARBA" id="ARBA00023172"/>
    </source>
</evidence>
<dbReference type="InterPro" id="IPR050090">
    <property type="entry name" value="Tyrosine_recombinase_XerCD"/>
</dbReference>
<dbReference type="PROSITE" id="PS51898">
    <property type="entry name" value="TYR_RECOMBINASE"/>
    <property type="match status" value="1"/>
</dbReference>